<feature type="domain" description="Xylose isomerase-like TIM barrel" evidence="1">
    <location>
        <begin position="38"/>
        <end position="293"/>
    </location>
</feature>
<dbReference type="EMBL" id="JAKIKS010000145">
    <property type="protein sequence ID" value="MCL1127318.1"/>
    <property type="molecule type" value="Genomic_DNA"/>
</dbReference>
<reference evidence="2 3" key="1">
    <citation type="submission" date="2022-01" db="EMBL/GenBank/DDBJ databases">
        <title>Whole genome-based taxonomy of the Shewanellaceae.</title>
        <authorList>
            <person name="Martin-Rodriguez A.J."/>
        </authorList>
    </citation>
    <scope>NUCLEOTIDE SEQUENCE [LARGE SCALE GENOMIC DNA]</scope>
    <source>
        <strain evidence="2 3">DSM 17177</strain>
    </source>
</reference>
<dbReference type="PANTHER" id="PTHR12110">
    <property type="entry name" value="HYDROXYPYRUVATE ISOMERASE"/>
    <property type="match status" value="1"/>
</dbReference>
<proteinExistence type="predicted"/>
<dbReference type="Gene3D" id="3.20.20.150">
    <property type="entry name" value="Divalent-metal-dependent TIM barrel enzymes"/>
    <property type="match status" value="1"/>
</dbReference>
<dbReference type="InterPro" id="IPR050312">
    <property type="entry name" value="IolE/XylAMocC-like"/>
</dbReference>
<keyword evidence="3" id="KW-1185">Reference proteome</keyword>
<dbReference type="InterPro" id="IPR013022">
    <property type="entry name" value="Xyl_isomerase-like_TIM-brl"/>
</dbReference>
<dbReference type="Pfam" id="PF01261">
    <property type="entry name" value="AP_endonuc_2"/>
    <property type="match status" value="1"/>
</dbReference>
<dbReference type="Proteomes" id="UP001203423">
    <property type="component" value="Unassembled WGS sequence"/>
</dbReference>
<protein>
    <submittedName>
        <fullName evidence="2">Myo-inosose-2 dehydratase</fullName>
        <ecNumber evidence="2">4.2.1.44</ecNumber>
    </submittedName>
</protein>
<evidence type="ECO:0000313" key="2">
    <source>
        <dbReference type="EMBL" id="MCL1127318.1"/>
    </source>
</evidence>
<accession>A0ABT0LHX8</accession>
<dbReference type="SUPFAM" id="SSF51658">
    <property type="entry name" value="Xylose isomerase-like"/>
    <property type="match status" value="1"/>
</dbReference>
<dbReference type="NCBIfam" id="TIGR04379">
    <property type="entry name" value="myo_inos_iolE"/>
    <property type="match status" value="1"/>
</dbReference>
<organism evidence="2 3">
    <name type="scientific">Shewanella surugensis</name>
    <dbReference type="NCBI Taxonomy" id="212020"/>
    <lineage>
        <taxon>Bacteria</taxon>
        <taxon>Pseudomonadati</taxon>
        <taxon>Pseudomonadota</taxon>
        <taxon>Gammaproteobacteria</taxon>
        <taxon>Alteromonadales</taxon>
        <taxon>Shewanellaceae</taxon>
        <taxon>Shewanella</taxon>
    </lineage>
</organism>
<dbReference type="InterPro" id="IPR036237">
    <property type="entry name" value="Xyl_isomerase-like_sf"/>
</dbReference>
<keyword evidence="2" id="KW-0456">Lyase</keyword>
<dbReference type="InterPro" id="IPR030823">
    <property type="entry name" value="IolE/MocC"/>
</dbReference>
<evidence type="ECO:0000259" key="1">
    <source>
        <dbReference type="Pfam" id="PF01261"/>
    </source>
</evidence>
<evidence type="ECO:0000313" key="3">
    <source>
        <dbReference type="Proteomes" id="UP001203423"/>
    </source>
</evidence>
<dbReference type="EC" id="4.2.1.44" evidence="2"/>
<comment type="caution">
    <text evidence="2">The sequence shown here is derived from an EMBL/GenBank/DDBJ whole genome shotgun (WGS) entry which is preliminary data.</text>
</comment>
<dbReference type="RefSeq" id="WP_248942712.1">
    <property type="nucleotide sequence ID" value="NZ_JAKIKS010000145.1"/>
</dbReference>
<sequence length="298" mass="33907">MSVSKYKIGIAPINWTNDDDPNLGGDIPFDQCIFEMSESGYIGTEVGNKYPRDIKQLKAALEPLNLQISSAWYSTFFTEEGRHQETLSAFMDQLSFLSNSGAKYITVAECGHCIQSGNLAINNSNKPTFTTKQWDNLIQGLHQLGRIAYDYGMTVVYHYHMGTGIQNQDEIDYLMKHTSPELISLLMDTGHAYFAGIDPVTLIKQYKDRIKYVHLKDIRNEILKKVKADNLCFMDGIREGVFTVPGDGDLDFKQIFKTLDEIDYRGWMIVEAEQDPAKANPKKYAKQAREFIKFHTGE</sequence>
<dbReference type="PANTHER" id="PTHR12110:SF41">
    <property type="entry name" value="INOSOSE DEHYDRATASE"/>
    <property type="match status" value="1"/>
</dbReference>
<gene>
    <name evidence="2" type="primary">iolE</name>
    <name evidence="2" type="ORF">L2764_23285</name>
</gene>
<name>A0ABT0LHX8_9GAMM</name>
<dbReference type="GO" id="GO:0050114">
    <property type="term" value="F:myo-inosose-2 dehydratase activity"/>
    <property type="evidence" value="ECO:0007669"/>
    <property type="project" value="UniProtKB-EC"/>
</dbReference>